<dbReference type="HOGENOM" id="CLU_183246_0_0_1"/>
<dbReference type="SUPFAM" id="SSF103657">
    <property type="entry name" value="BAR/IMD domain-like"/>
    <property type="match status" value="1"/>
</dbReference>
<dbReference type="InterPro" id="IPR027267">
    <property type="entry name" value="AH/BAR_dom_sf"/>
</dbReference>
<evidence type="ECO:0000313" key="1">
    <source>
        <dbReference type="EnsemblMetazoa" id="MESCA002823-PA"/>
    </source>
</evidence>
<protein>
    <submittedName>
        <fullName evidence="1">Uncharacterized protein</fullName>
    </submittedName>
</protein>
<dbReference type="EnsemblMetazoa" id="MESCA002823-RA">
    <property type="protein sequence ID" value="MESCA002823-PA"/>
    <property type="gene ID" value="MESCA002823"/>
</dbReference>
<dbReference type="InterPro" id="IPR043593">
    <property type="entry name" value="ASAP"/>
</dbReference>
<evidence type="ECO:0000313" key="2">
    <source>
        <dbReference type="Proteomes" id="UP000015102"/>
    </source>
</evidence>
<reference evidence="2" key="1">
    <citation type="submission" date="2013-02" db="EMBL/GenBank/DDBJ databases">
        <authorList>
            <person name="Hughes D."/>
        </authorList>
    </citation>
    <scope>NUCLEOTIDE SEQUENCE</scope>
    <source>
        <strain>Durham</strain>
        <strain evidence="2">NC isolate 2 -- Noor lab</strain>
    </source>
</reference>
<dbReference type="EMBL" id="CAQQ02152918">
    <property type="status" value="NOT_ANNOTATED_CDS"/>
    <property type="molecule type" value="Genomic_DNA"/>
</dbReference>
<dbReference type="GO" id="GO:0005096">
    <property type="term" value="F:GTPase activator activity"/>
    <property type="evidence" value="ECO:0007669"/>
    <property type="project" value="InterPro"/>
</dbReference>
<dbReference type="PANTHER" id="PTHR45854:SF3">
    <property type="entry name" value="ARFGAP WITH SH3 DOMAIN, ANK REPEAT AND PH DOMAIN-CONTAINING PROTEIN"/>
    <property type="match status" value="1"/>
</dbReference>
<reference evidence="1" key="2">
    <citation type="submission" date="2015-06" db="UniProtKB">
        <authorList>
            <consortium name="EnsemblMetazoa"/>
        </authorList>
    </citation>
    <scope>IDENTIFICATION</scope>
</reference>
<keyword evidence="2" id="KW-1185">Reference proteome</keyword>
<dbReference type="OMA" id="KSTIPQC"/>
<accession>T1GHC8</accession>
<sequence>MPELIQVYDFIASAKEDYDSPTTSTFCKSTIPQCRQTLQILDERLEYDKEGLTKLKKAVKAVHNSGNS</sequence>
<proteinExistence type="predicted"/>
<dbReference type="AlphaFoldDB" id="T1GHC8"/>
<dbReference type="PANTHER" id="PTHR45854">
    <property type="entry name" value="ASAP FAMILY MEMBER"/>
    <property type="match status" value="1"/>
</dbReference>
<dbReference type="STRING" id="36166.T1GHC8"/>
<name>T1GHC8_MEGSC</name>
<organism evidence="1 2">
    <name type="scientific">Megaselia scalaris</name>
    <name type="common">Humpbacked fly</name>
    <name type="synonym">Phora scalaris</name>
    <dbReference type="NCBI Taxonomy" id="36166"/>
    <lineage>
        <taxon>Eukaryota</taxon>
        <taxon>Metazoa</taxon>
        <taxon>Ecdysozoa</taxon>
        <taxon>Arthropoda</taxon>
        <taxon>Hexapoda</taxon>
        <taxon>Insecta</taxon>
        <taxon>Pterygota</taxon>
        <taxon>Neoptera</taxon>
        <taxon>Endopterygota</taxon>
        <taxon>Diptera</taxon>
        <taxon>Brachycera</taxon>
        <taxon>Muscomorpha</taxon>
        <taxon>Platypezoidea</taxon>
        <taxon>Phoridae</taxon>
        <taxon>Megaseliini</taxon>
        <taxon>Megaselia</taxon>
    </lineage>
</organism>
<dbReference type="Proteomes" id="UP000015102">
    <property type="component" value="Unassembled WGS sequence"/>
</dbReference>